<dbReference type="GO" id="GO:0003677">
    <property type="term" value="F:DNA binding"/>
    <property type="evidence" value="ECO:0007669"/>
    <property type="project" value="TreeGrafter"/>
</dbReference>
<organism evidence="7 8">
    <name type="scientific">Sphingobacterium hungaricum</name>
    <dbReference type="NCBI Taxonomy" id="2082723"/>
    <lineage>
        <taxon>Bacteria</taxon>
        <taxon>Pseudomonadati</taxon>
        <taxon>Bacteroidota</taxon>
        <taxon>Sphingobacteriia</taxon>
        <taxon>Sphingobacteriales</taxon>
        <taxon>Sphingobacteriaceae</taxon>
        <taxon>Sphingobacterium</taxon>
    </lineage>
</organism>
<evidence type="ECO:0000313" key="7">
    <source>
        <dbReference type="EMBL" id="MBE8712600.1"/>
    </source>
</evidence>
<keyword evidence="2 4" id="KW-0285">Flavoprotein</keyword>
<feature type="binding site" evidence="4">
    <location>
        <position position="226"/>
    </location>
    <ligand>
        <name>FAD</name>
        <dbReference type="ChEBI" id="CHEBI:57692"/>
    </ligand>
</feature>
<dbReference type="InterPro" id="IPR006050">
    <property type="entry name" value="DNA_photolyase_N"/>
</dbReference>
<dbReference type="GO" id="GO:0003904">
    <property type="term" value="F:deoxyribodipyrimidine photo-lyase activity"/>
    <property type="evidence" value="ECO:0007669"/>
    <property type="project" value="TreeGrafter"/>
</dbReference>
<dbReference type="SUPFAM" id="SSF52425">
    <property type="entry name" value="Cryptochrome/photolyase, N-terminal domain"/>
    <property type="match status" value="1"/>
</dbReference>
<comment type="similarity">
    <text evidence="5">Belongs to the DNA photolyase family.</text>
</comment>
<feature type="domain" description="Photolyase/cryptochrome alpha/beta" evidence="6">
    <location>
        <begin position="4"/>
        <end position="138"/>
    </location>
</feature>
<comment type="cofactor">
    <cofactor evidence="4">
        <name>FAD</name>
        <dbReference type="ChEBI" id="CHEBI:57692"/>
    </cofactor>
    <text evidence="4">Binds 1 FAD per subunit.</text>
</comment>
<dbReference type="PANTHER" id="PTHR11455">
    <property type="entry name" value="CRYPTOCHROME"/>
    <property type="match status" value="1"/>
</dbReference>
<keyword evidence="8" id="KW-1185">Reference proteome</keyword>
<dbReference type="Pfam" id="PF00875">
    <property type="entry name" value="DNA_photolyase"/>
    <property type="match status" value="1"/>
</dbReference>
<evidence type="ECO:0000256" key="5">
    <source>
        <dbReference type="RuleBase" id="RU004182"/>
    </source>
</evidence>
<dbReference type="InterPro" id="IPR005101">
    <property type="entry name" value="Cryptochr/Photolyase_FAD-bd"/>
</dbReference>
<dbReference type="InterPro" id="IPR036134">
    <property type="entry name" value="Crypto/Photolyase_FAD-like_sf"/>
</dbReference>
<evidence type="ECO:0000256" key="2">
    <source>
        <dbReference type="ARBA" id="ARBA00022630"/>
    </source>
</evidence>
<reference evidence="7" key="1">
    <citation type="submission" date="2018-02" db="EMBL/GenBank/DDBJ databases">
        <authorList>
            <person name="Vasarhelyi B.M."/>
            <person name="Deshmukh S."/>
            <person name="Balint B."/>
            <person name="Kukolya J."/>
        </authorList>
    </citation>
    <scope>NUCLEOTIDE SEQUENCE</scope>
    <source>
        <strain evidence="7">KB22</strain>
    </source>
</reference>
<accession>A0A928USW5</accession>
<dbReference type="Proteomes" id="UP000616201">
    <property type="component" value="Unassembled WGS sequence"/>
</dbReference>
<comment type="caution">
    <text evidence="7">The sequence shown here is derived from an EMBL/GenBank/DDBJ whole genome shotgun (WGS) entry which is preliminary data.</text>
</comment>
<dbReference type="SUPFAM" id="SSF48173">
    <property type="entry name" value="Cryptochrome/photolyase FAD-binding domain"/>
    <property type="match status" value="1"/>
</dbReference>
<dbReference type="PROSITE" id="PS51645">
    <property type="entry name" value="PHR_CRY_ALPHA_BETA"/>
    <property type="match status" value="1"/>
</dbReference>
<keyword evidence="3 4" id="KW-0274">FAD</keyword>
<dbReference type="AlphaFoldDB" id="A0A928USW5"/>
<evidence type="ECO:0000313" key="8">
    <source>
        <dbReference type="Proteomes" id="UP000616201"/>
    </source>
</evidence>
<evidence type="ECO:0000256" key="1">
    <source>
        <dbReference type="ARBA" id="ARBA00001932"/>
    </source>
</evidence>
<dbReference type="Gene3D" id="3.40.50.620">
    <property type="entry name" value="HUPs"/>
    <property type="match status" value="1"/>
</dbReference>
<dbReference type="InterPro" id="IPR036155">
    <property type="entry name" value="Crypto/Photolyase_N_sf"/>
</dbReference>
<name>A0A928USW5_9SPHI</name>
<dbReference type="Gene3D" id="1.10.579.10">
    <property type="entry name" value="DNA Cyclobutane Dipyrimidine Photolyase, subunit A, domain 3"/>
    <property type="match status" value="1"/>
</dbReference>
<dbReference type="InterPro" id="IPR002081">
    <property type="entry name" value="Cryptochrome/DNA_photolyase_1"/>
</dbReference>
<evidence type="ECO:0000256" key="3">
    <source>
        <dbReference type="ARBA" id="ARBA00022827"/>
    </source>
</evidence>
<evidence type="ECO:0000256" key="4">
    <source>
        <dbReference type="PIRSR" id="PIRSR602081-1"/>
    </source>
</evidence>
<dbReference type="GO" id="GO:0071949">
    <property type="term" value="F:FAD binding"/>
    <property type="evidence" value="ECO:0007669"/>
    <property type="project" value="TreeGrafter"/>
</dbReference>
<keyword evidence="5" id="KW-0157">Chromophore</keyword>
<gene>
    <name evidence="7" type="ORF">C4F49_02745</name>
</gene>
<dbReference type="EMBL" id="PRDK01000001">
    <property type="protein sequence ID" value="MBE8712600.1"/>
    <property type="molecule type" value="Genomic_DNA"/>
</dbReference>
<evidence type="ECO:0000259" key="6">
    <source>
        <dbReference type="PROSITE" id="PS51645"/>
    </source>
</evidence>
<protein>
    <submittedName>
        <fullName evidence="7">Deoxyribodipyrimidine photolyase</fullName>
    </submittedName>
</protein>
<dbReference type="Gene3D" id="1.25.40.80">
    <property type="match status" value="1"/>
</dbReference>
<dbReference type="PANTHER" id="PTHR11455:SF9">
    <property type="entry name" value="CRYPTOCHROME CIRCADIAN CLOCK 5 ISOFORM X1"/>
    <property type="match status" value="1"/>
</dbReference>
<dbReference type="PRINTS" id="PR00147">
    <property type="entry name" value="DNAPHOTLYASE"/>
</dbReference>
<dbReference type="InterPro" id="IPR014729">
    <property type="entry name" value="Rossmann-like_a/b/a_fold"/>
</dbReference>
<comment type="cofactor">
    <cofactor evidence="1">
        <name>(6R)-5,10-methylene-5,6,7,8-tetrahydrofolate</name>
        <dbReference type="ChEBI" id="CHEBI:15636"/>
    </cofactor>
</comment>
<dbReference type="Pfam" id="PF03441">
    <property type="entry name" value="FAD_binding_7"/>
    <property type="match status" value="1"/>
</dbReference>
<proteinExistence type="inferred from homology"/>
<sequence length="419" mass="48327">MEKKVILVWFRNDLRLHDNEILQEAIDKGSFIIPVYCFDPRYFTKNKFNNQNTGQKRAQFILDSVQNLKDNLQKIGGDLLLCTGLPEEILPTIAAKYDVDEVYHHREVASRETQISEQVEAALWERKINLKHFIGHTLYHKEDLPFPIRDIPTSFNAFKKKIERESAVRKPLTAPEQITVPPHLEKSSVPTLVELGFIDNEQSANRLHGGEDEGIRQLRIIVDPKYSGLYDYTLLSPYIANGCLSPILVYHTIHTSALSQNKMRFTKISNRLLWRDYFRFMLKKYPNVFFKINAASKTAKYTDAELNDSISWTEATTGIEIIDQSILKLKRTGNLPYHLREILATYLLKELRINWLVGASFFEEHLIDFNPSTEYGYWAHVAGVGTSEKDNTTLGWQDLISKYYPKGIALDISEAEPTN</sequence>
<dbReference type="RefSeq" id="WP_196934929.1">
    <property type="nucleotide sequence ID" value="NZ_MU158698.1"/>
</dbReference>